<dbReference type="InterPro" id="IPR000953">
    <property type="entry name" value="Chromo/chromo_shadow_dom"/>
</dbReference>
<dbReference type="CDD" id="cd00024">
    <property type="entry name" value="CD_CSD"/>
    <property type="match status" value="1"/>
</dbReference>
<feature type="region of interest" description="Disordered" evidence="3">
    <location>
        <begin position="1"/>
        <end position="90"/>
    </location>
</feature>
<gene>
    <name evidence="5" type="ORF">DM860_014567</name>
</gene>
<dbReference type="AlphaFoldDB" id="A0A328DHD9"/>
<reference evidence="5 6" key="1">
    <citation type="submission" date="2018-06" db="EMBL/GenBank/DDBJ databases">
        <title>The Genome of Cuscuta australis (Dodder) Provides Insight into the Evolution of Plant Parasitism.</title>
        <authorList>
            <person name="Liu H."/>
        </authorList>
    </citation>
    <scope>NUCLEOTIDE SEQUENCE [LARGE SCALE GENOMIC DNA]</scope>
    <source>
        <strain evidence="6">cv. Yunnan</strain>
        <tissue evidence="5">Vines</tissue>
    </source>
</reference>
<comment type="subcellular location">
    <subcellularLocation>
        <location evidence="1">Nucleus</location>
    </subcellularLocation>
</comment>
<feature type="region of interest" description="Disordered" evidence="3">
    <location>
        <begin position="183"/>
        <end position="292"/>
    </location>
</feature>
<dbReference type="InterPro" id="IPR044251">
    <property type="entry name" value="LHP1-like"/>
</dbReference>
<dbReference type="SUPFAM" id="SSF54160">
    <property type="entry name" value="Chromo domain-like"/>
    <property type="match status" value="1"/>
</dbReference>
<evidence type="ECO:0000313" key="6">
    <source>
        <dbReference type="Proteomes" id="UP000249390"/>
    </source>
</evidence>
<keyword evidence="2" id="KW-0539">Nucleus</keyword>
<dbReference type="GO" id="GO:0005634">
    <property type="term" value="C:nucleus"/>
    <property type="evidence" value="ECO:0007669"/>
    <property type="project" value="UniProtKB-SubCell"/>
</dbReference>
<name>A0A328DHD9_9ASTE</name>
<feature type="compositionally biased region" description="Polar residues" evidence="3">
    <location>
        <begin position="183"/>
        <end position="196"/>
    </location>
</feature>
<accession>A0A328DHD9</accession>
<dbReference type="Pfam" id="PF00385">
    <property type="entry name" value="Chromo"/>
    <property type="match status" value="1"/>
</dbReference>
<dbReference type="InterPro" id="IPR023779">
    <property type="entry name" value="Chromodomain_CS"/>
</dbReference>
<keyword evidence="6" id="KW-1185">Reference proteome</keyword>
<feature type="domain" description="Chromo" evidence="4">
    <location>
        <begin position="104"/>
        <end position="163"/>
    </location>
</feature>
<dbReference type="PROSITE" id="PS50013">
    <property type="entry name" value="CHROMO_2"/>
    <property type="match status" value="1"/>
</dbReference>
<feature type="compositionally biased region" description="Pro residues" evidence="3">
    <location>
        <begin position="197"/>
        <end position="207"/>
    </location>
</feature>
<protein>
    <recommendedName>
        <fullName evidence="4">Chromo domain-containing protein</fullName>
    </recommendedName>
</protein>
<evidence type="ECO:0000313" key="5">
    <source>
        <dbReference type="EMBL" id="RAL45157.1"/>
    </source>
</evidence>
<dbReference type="PANTHER" id="PTHR47240">
    <property type="entry name" value="CHROMO DOMAIN-CONTAINING PROTEIN LHP1"/>
    <property type="match status" value="1"/>
</dbReference>
<evidence type="ECO:0000256" key="2">
    <source>
        <dbReference type="ARBA" id="ARBA00023242"/>
    </source>
</evidence>
<dbReference type="SMART" id="SM00298">
    <property type="entry name" value="CHROMO"/>
    <property type="match status" value="1"/>
</dbReference>
<comment type="caution">
    <text evidence="5">The sequence shown here is derived from an EMBL/GenBank/DDBJ whole genome shotgun (WGS) entry which is preliminary data.</text>
</comment>
<dbReference type="Gene3D" id="2.40.50.40">
    <property type="match status" value="1"/>
</dbReference>
<evidence type="ECO:0000259" key="4">
    <source>
        <dbReference type="PROSITE" id="PS50013"/>
    </source>
</evidence>
<evidence type="ECO:0000256" key="3">
    <source>
        <dbReference type="SAM" id="MobiDB-lite"/>
    </source>
</evidence>
<evidence type="ECO:0000256" key="1">
    <source>
        <dbReference type="ARBA" id="ARBA00004123"/>
    </source>
</evidence>
<proteinExistence type="predicted"/>
<dbReference type="Proteomes" id="UP000249390">
    <property type="component" value="Unassembled WGS sequence"/>
</dbReference>
<feature type="compositionally biased region" description="Basic and acidic residues" evidence="3">
    <location>
        <begin position="253"/>
        <end position="282"/>
    </location>
</feature>
<dbReference type="InterPro" id="IPR023780">
    <property type="entry name" value="Chromo_domain"/>
</dbReference>
<dbReference type="GO" id="GO:0031507">
    <property type="term" value="P:heterochromatin formation"/>
    <property type="evidence" value="ECO:0007669"/>
    <property type="project" value="InterPro"/>
</dbReference>
<organism evidence="5 6">
    <name type="scientific">Cuscuta australis</name>
    <dbReference type="NCBI Taxonomy" id="267555"/>
    <lineage>
        <taxon>Eukaryota</taxon>
        <taxon>Viridiplantae</taxon>
        <taxon>Streptophyta</taxon>
        <taxon>Embryophyta</taxon>
        <taxon>Tracheophyta</taxon>
        <taxon>Spermatophyta</taxon>
        <taxon>Magnoliopsida</taxon>
        <taxon>eudicotyledons</taxon>
        <taxon>Gunneridae</taxon>
        <taxon>Pentapetalae</taxon>
        <taxon>asterids</taxon>
        <taxon>lamiids</taxon>
        <taxon>Solanales</taxon>
        <taxon>Convolvulaceae</taxon>
        <taxon>Cuscuteae</taxon>
        <taxon>Cuscuta</taxon>
        <taxon>Cuscuta subgen. Grammica</taxon>
        <taxon>Cuscuta sect. Cleistogrammica</taxon>
    </lineage>
</organism>
<dbReference type="PROSITE" id="PS00598">
    <property type="entry name" value="CHROMO_1"/>
    <property type="match status" value="1"/>
</dbReference>
<dbReference type="InterPro" id="IPR016197">
    <property type="entry name" value="Chromo-like_dom_sf"/>
</dbReference>
<sequence length="409" mass="45317">MSGGEMKQFRGDSSLPADHGCFFAGENAASSTNLLDSPADARSSSGHQLREKSRRAAAAAATEEGGEQDVGDEGDGHGYGDVEVDGGGESGEHLQIQQLGEGFYDLEAIRKKRIRRGKVEYLIKWRGWPESANTWEPIENLETCPDVIAAFERRLLSRKQGRKPKSNTITTKKRQYFSSVPTNTTYITDRNDNQSFSPPPPPLPLPPAAAANNNSRTSHIETRQRRRLSIAVAKGKALAASSTDEPESSTENHVYDKLCSETDSGRHLPDELNENHEQDRVPGDSVPSKKRKLGPIMQNLNGDACNAVPDLTVMAPDSNPVAKPGFEDGCSIAEIVNILKFEEASSNYTPDVLEIFVVRRFDSRIFSFYACLLWSDGREVTANKAFLKANYTFLLIEFYERLLREFLRS</sequence>
<dbReference type="EMBL" id="NQVE01000135">
    <property type="protein sequence ID" value="RAL45157.1"/>
    <property type="molecule type" value="Genomic_DNA"/>
</dbReference>
<dbReference type="PANTHER" id="PTHR47240:SF2">
    <property type="entry name" value="CHROMO DOMAIN-CONTAINING PROTEIN LHP1"/>
    <property type="match status" value="1"/>
</dbReference>
<feature type="compositionally biased region" description="Acidic residues" evidence="3">
    <location>
        <begin position="64"/>
        <end position="73"/>
    </location>
</feature>